<evidence type="ECO:0000256" key="1">
    <source>
        <dbReference type="ARBA" id="ARBA00005254"/>
    </source>
</evidence>
<evidence type="ECO:0000256" key="2">
    <source>
        <dbReference type="ARBA" id="ARBA00012076"/>
    </source>
</evidence>
<dbReference type="CDD" id="cd06558">
    <property type="entry name" value="crotonase-like"/>
    <property type="match status" value="2"/>
</dbReference>
<reference evidence="8 9" key="1">
    <citation type="submission" date="2014-11" db="EMBL/GenBank/DDBJ databases">
        <title>Genetic blueprint of the zoonotic pathogen Toxocara canis.</title>
        <authorList>
            <person name="Zhu X.-Q."/>
            <person name="Korhonen P.K."/>
            <person name="Cai H."/>
            <person name="Young N.D."/>
            <person name="Nejsum P."/>
            <person name="von Samson-Himmelstjerna G."/>
            <person name="Boag P.R."/>
            <person name="Tan P."/>
            <person name="Li Q."/>
            <person name="Min J."/>
            <person name="Yang Y."/>
            <person name="Wang X."/>
            <person name="Fang X."/>
            <person name="Hall R.S."/>
            <person name="Hofmann A."/>
            <person name="Sternberg P.W."/>
            <person name="Jex A.R."/>
            <person name="Gasser R.B."/>
        </authorList>
    </citation>
    <scope>NUCLEOTIDE SEQUENCE [LARGE SCALE GENOMIC DNA]</scope>
    <source>
        <strain evidence="8">PN_DK_2014</strain>
    </source>
</reference>
<evidence type="ECO:0000256" key="5">
    <source>
        <dbReference type="ARBA" id="ARBA00023239"/>
    </source>
</evidence>
<dbReference type="SUPFAM" id="SSF52096">
    <property type="entry name" value="ClpP/crotonase"/>
    <property type="match status" value="2"/>
</dbReference>
<evidence type="ECO:0000313" key="9">
    <source>
        <dbReference type="Proteomes" id="UP000031036"/>
    </source>
</evidence>
<keyword evidence="4" id="KW-0443">Lipid metabolism</keyword>
<organism evidence="8 9">
    <name type="scientific">Toxocara canis</name>
    <name type="common">Canine roundworm</name>
    <dbReference type="NCBI Taxonomy" id="6265"/>
    <lineage>
        <taxon>Eukaryota</taxon>
        <taxon>Metazoa</taxon>
        <taxon>Ecdysozoa</taxon>
        <taxon>Nematoda</taxon>
        <taxon>Chromadorea</taxon>
        <taxon>Rhabditida</taxon>
        <taxon>Spirurina</taxon>
        <taxon>Ascaridomorpha</taxon>
        <taxon>Ascaridoidea</taxon>
        <taxon>Toxocaridae</taxon>
        <taxon>Toxocara</taxon>
    </lineage>
</organism>
<proteinExistence type="inferred from homology"/>
<dbReference type="Gene3D" id="1.10.12.10">
    <property type="entry name" value="Lyase 2-enoyl-coa Hydratase, Chain A, domain 2"/>
    <property type="match status" value="1"/>
</dbReference>
<name>A0A0B2VBE0_TOXCA</name>
<evidence type="ECO:0000256" key="7">
    <source>
        <dbReference type="RuleBase" id="RU003707"/>
    </source>
</evidence>
<dbReference type="GO" id="GO:0004300">
    <property type="term" value="F:enoyl-CoA hydratase activity"/>
    <property type="evidence" value="ECO:0007669"/>
    <property type="project" value="UniProtKB-EC"/>
</dbReference>
<dbReference type="Proteomes" id="UP000031036">
    <property type="component" value="Unassembled WGS sequence"/>
</dbReference>
<evidence type="ECO:0000313" key="8">
    <source>
        <dbReference type="EMBL" id="KHN78747.1"/>
    </source>
</evidence>
<evidence type="ECO:0000256" key="3">
    <source>
        <dbReference type="ARBA" id="ARBA00022832"/>
    </source>
</evidence>
<dbReference type="PROSITE" id="PS00166">
    <property type="entry name" value="ENOYL_COA_HYDRATASE"/>
    <property type="match status" value="2"/>
</dbReference>
<dbReference type="AlphaFoldDB" id="A0A0B2VBE0"/>
<evidence type="ECO:0000256" key="6">
    <source>
        <dbReference type="ARBA" id="ARBA00073937"/>
    </source>
</evidence>
<dbReference type="FunFam" id="3.90.226.10:FF:000019">
    <property type="entry name" value="Enoyl-CoA hydratase, mitochondrial"/>
    <property type="match status" value="1"/>
</dbReference>
<dbReference type="Pfam" id="PF00378">
    <property type="entry name" value="ECH_1"/>
    <property type="match status" value="1"/>
</dbReference>
<comment type="caution">
    <text evidence="8">The sequence shown here is derived from an EMBL/GenBank/DDBJ whole genome shotgun (WGS) entry which is preliminary data.</text>
</comment>
<dbReference type="Gene3D" id="3.90.226.10">
    <property type="entry name" value="2-enoyl-CoA Hydratase, Chain A, domain 1"/>
    <property type="match status" value="2"/>
</dbReference>
<keyword evidence="5" id="KW-0456">Lyase</keyword>
<dbReference type="STRING" id="6265.A0A0B2VBE0"/>
<dbReference type="InterPro" id="IPR001753">
    <property type="entry name" value="Enoyl-CoA_hydra/iso"/>
</dbReference>
<dbReference type="InterPro" id="IPR014748">
    <property type="entry name" value="Enoyl-CoA_hydra_C"/>
</dbReference>
<keyword evidence="9" id="KW-1185">Reference proteome</keyword>
<dbReference type="FunFam" id="1.10.12.10:FF:000001">
    <property type="entry name" value="Probable enoyl-CoA hydratase, mitochondrial"/>
    <property type="match status" value="1"/>
</dbReference>
<dbReference type="GO" id="GO:0005739">
    <property type="term" value="C:mitochondrion"/>
    <property type="evidence" value="ECO:0007669"/>
    <property type="project" value="TreeGrafter"/>
</dbReference>
<dbReference type="OrthoDB" id="5825776at2759"/>
<dbReference type="OMA" id="NCRLANY"/>
<evidence type="ECO:0000256" key="4">
    <source>
        <dbReference type="ARBA" id="ARBA00023098"/>
    </source>
</evidence>
<dbReference type="InterPro" id="IPR029045">
    <property type="entry name" value="ClpP/crotonase-like_dom_sf"/>
</dbReference>
<comment type="similarity">
    <text evidence="1 7">Belongs to the enoyl-CoA hydratase/isomerase family.</text>
</comment>
<dbReference type="PANTHER" id="PTHR11941:SF54">
    <property type="entry name" value="ENOYL-COA HYDRATASE, MITOCHONDRIAL"/>
    <property type="match status" value="1"/>
</dbReference>
<protein>
    <recommendedName>
        <fullName evidence="6">Probable enoyl-CoA hydratase, mitochondrial</fullName>
        <ecNumber evidence="2">4.2.1.17</ecNumber>
    </recommendedName>
</protein>
<dbReference type="InterPro" id="IPR018376">
    <property type="entry name" value="Enoyl-CoA_hyd/isom_CS"/>
</dbReference>
<dbReference type="EC" id="4.2.1.17" evidence="2"/>
<dbReference type="PANTHER" id="PTHR11941">
    <property type="entry name" value="ENOYL-COA HYDRATASE-RELATED"/>
    <property type="match status" value="1"/>
</dbReference>
<dbReference type="GO" id="GO:0006635">
    <property type="term" value="P:fatty acid beta-oxidation"/>
    <property type="evidence" value="ECO:0007669"/>
    <property type="project" value="TreeGrafter"/>
</dbReference>
<gene>
    <name evidence="8" type="primary">ech-6</name>
    <name evidence="8" type="ORF">Tcan_03080</name>
</gene>
<keyword evidence="3" id="KW-0276">Fatty acid metabolism</keyword>
<sequence length="437" mass="47331">MLKLGCLMRASMLSPTVKVMASTNVAASAAMEMIKAEKVGAKKNVGLIHLNRPKALNALCDQLMGELAVALKEFDKDDSIGAIVITGSERSFAAGADIKEMRNKEFADVYKNRFLESWAELSRIRKPIIAAVNGFALGGGCELAMMCDIMYAGDKAQFAQPEVNIGTIPGSGGTQRWPRIAGKSLAMEINLTGNRISAQEAKECGLCSKVFPADQLAVALKEFDKDDSIGAIVITGSERSFAAGADIKEMRNKEFADVYKNRFLESWAELSRIRKPIIAAVNGFALGGGCELAMMCDIMYAGDKAQFAQPEVNIGTIPGSGGTQRWPRIAGKSLAMEINLTGNRISAQEAKECGLCSKVFPADQVVAEAIKTAEKIAEQSPLIVAMLKEAVNSAYEMTLQEGLRFEKRLFHQTFATNDRKEGMTAFAEKRDPKWTAT</sequence>
<dbReference type="EMBL" id="JPKZ01002039">
    <property type="protein sequence ID" value="KHN78747.1"/>
    <property type="molecule type" value="Genomic_DNA"/>
</dbReference>
<accession>A0A0B2VBE0</accession>